<protein>
    <submittedName>
        <fullName evidence="2">Uncharacterized protein</fullName>
    </submittedName>
</protein>
<dbReference type="EMBL" id="FOSP01000053">
    <property type="protein sequence ID" value="SFL28369.1"/>
    <property type="molecule type" value="Genomic_DNA"/>
</dbReference>
<proteinExistence type="predicted"/>
<feature type="chain" id="PRO_5011693484" evidence="1">
    <location>
        <begin position="31"/>
        <end position="200"/>
    </location>
</feature>
<keyword evidence="1" id="KW-0732">Signal</keyword>
<sequence>MKPRNLWLGYRTVKTAVASCLLAGYVAANSANILFVHVDDGNRIAQFLTDAGNTLTTHFLDAAIYNDYTSFDRVFIYDLYHSTYQNANQVQNYSNIGEWYNGLINRNLILDGRIISSDVVWTNATDMSSEEAWIQNYTHQLSLLGGGLVLGTDHSVFQSGINNINDRIGVSQFNGSFEGPQAVADPLSPLFLPALDSCRA</sequence>
<accession>A0A1I4GER9</accession>
<dbReference type="Proteomes" id="UP000199533">
    <property type="component" value="Unassembled WGS sequence"/>
</dbReference>
<reference evidence="3" key="1">
    <citation type="submission" date="2016-10" db="EMBL/GenBank/DDBJ databases">
        <authorList>
            <person name="Varghese N."/>
            <person name="Submissions S."/>
        </authorList>
    </citation>
    <scope>NUCLEOTIDE SEQUENCE [LARGE SCALE GENOMIC DNA]</scope>
    <source>
        <strain evidence="3">Nm69</strain>
    </source>
</reference>
<organism evidence="2 3">
    <name type="scientific">Nitrosomonas aestuarii</name>
    <dbReference type="NCBI Taxonomy" id="52441"/>
    <lineage>
        <taxon>Bacteria</taxon>
        <taxon>Pseudomonadati</taxon>
        <taxon>Pseudomonadota</taxon>
        <taxon>Betaproteobacteria</taxon>
        <taxon>Nitrosomonadales</taxon>
        <taxon>Nitrosomonadaceae</taxon>
        <taxon>Nitrosomonas</taxon>
    </lineage>
</organism>
<evidence type="ECO:0000256" key="1">
    <source>
        <dbReference type="SAM" id="SignalP"/>
    </source>
</evidence>
<evidence type="ECO:0000313" key="3">
    <source>
        <dbReference type="Proteomes" id="UP000199533"/>
    </source>
</evidence>
<name>A0A1I4GER9_9PROT</name>
<keyword evidence="3" id="KW-1185">Reference proteome</keyword>
<feature type="signal peptide" evidence="1">
    <location>
        <begin position="1"/>
        <end position="30"/>
    </location>
</feature>
<dbReference type="AlphaFoldDB" id="A0A1I4GER9"/>
<evidence type="ECO:0000313" key="2">
    <source>
        <dbReference type="EMBL" id="SFL28369.1"/>
    </source>
</evidence>
<dbReference type="OrthoDB" id="7056923at2"/>
<gene>
    <name evidence="2" type="ORF">SAMN05216302_105310</name>
</gene>
<dbReference type="RefSeq" id="WP_090703144.1">
    <property type="nucleotide sequence ID" value="NZ_FOSP01000053.1"/>
</dbReference>